<dbReference type="AlphaFoldDB" id="A0A8J3EN17"/>
<gene>
    <name evidence="1" type="ORF">GCM10007096_34240</name>
</gene>
<reference evidence="1" key="2">
    <citation type="submission" date="2020-09" db="EMBL/GenBank/DDBJ databases">
        <authorList>
            <person name="Sun Q."/>
            <person name="Zhou Y."/>
        </authorList>
    </citation>
    <scope>NUCLEOTIDE SEQUENCE</scope>
    <source>
        <strain evidence="1">CGMCC 1.12777</strain>
    </source>
</reference>
<protein>
    <submittedName>
        <fullName evidence="1">Uncharacterized protein</fullName>
    </submittedName>
</protein>
<sequence length="157" mass="18024">MSRFFLDFLRPFAMKMKSNRRLRKRFLFYILGILCIFLASAFTNHNDFLYHKPIAEVIKAKTVKTVKQVDALHNKDTVSSQSITAKIKNGKDKGQLIHLNNTYSSSEAYDQKYEVGTSLFVSIDKEEGHPKLTGDITGVKRDKPLVIIYDFSQLSSR</sequence>
<dbReference type="Proteomes" id="UP000656813">
    <property type="component" value="Unassembled WGS sequence"/>
</dbReference>
<name>A0A8J3EN17_9BACL</name>
<comment type="caution">
    <text evidence="1">The sequence shown here is derived from an EMBL/GenBank/DDBJ whole genome shotgun (WGS) entry which is preliminary data.</text>
</comment>
<organism evidence="1 2">
    <name type="scientific">Pullulanibacillus pueri</name>
    <dbReference type="NCBI Taxonomy" id="1437324"/>
    <lineage>
        <taxon>Bacteria</taxon>
        <taxon>Bacillati</taxon>
        <taxon>Bacillota</taxon>
        <taxon>Bacilli</taxon>
        <taxon>Bacillales</taxon>
        <taxon>Sporolactobacillaceae</taxon>
        <taxon>Pullulanibacillus</taxon>
    </lineage>
</organism>
<evidence type="ECO:0000313" key="2">
    <source>
        <dbReference type="Proteomes" id="UP000656813"/>
    </source>
</evidence>
<reference evidence="1" key="1">
    <citation type="journal article" date="2014" name="Int. J. Syst. Evol. Microbiol.">
        <title>Complete genome sequence of Corynebacterium casei LMG S-19264T (=DSM 44701T), isolated from a smear-ripened cheese.</title>
        <authorList>
            <consortium name="US DOE Joint Genome Institute (JGI-PGF)"/>
            <person name="Walter F."/>
            <person name="Albersmeier A."/>
            <person name="Kalinowski J."/>
            <person name="Ruckert C."/>
        </authorList>
    </citation>
    <scope>NUCLEOTIDE SEQUENCE</scope>
    <source>
        <strain evidence="1">CGMCC 1.12777</strain>
    </source>
</reference>
<keyword evidence="2" id="KW-1185">Reference proteome</keyword>
<dbReference type="EMBL" id="BMFV01000033">
    <property type="protein sequence ID" value="GGH86467.1"/>
    <property type="molecule type" value="Genomic_DNA"/>
</dbReference>
<evidence type="ECO:0000313" key="1">
    <source>
        <dbReference type="EMBL" id="GGH86467.1"/>
    </source>
</evidence>
<dbReference type="RefSeq" id="WP_188498611.1">
    <property type="nucleotide sequence ID" value="NZ_BMFV01000033.1"/>
</dbReference>
<accession>A0A8J3EN17</accession>
<proteinExistence type="predicted"/>